<dbReference type="RefSeq" id="WP_102965728.1">
    <property type="nucleotide sequence ID" value="NZ_POSK01000003.1"/>
</dbReference>
<dbReference type="InterPro" id="IPR015500">
    <property type="entry name" value="Peptidase_S8_subtilisin-rel"/>
</dbReference>
<dbReference type="Gene3D" id="3.40.50.200">
    <property type="entry name" value="Peptidase S8/S53 domain"/>
    <property type="match status" value="1"/>
</dbReference>
<dbReference type="InterPro" id="IPR000601">
    <property type="entry name" value="PKD_dom"/>
</dbReference>
<dbReference type="PROSITE" id="PS50093">
    <property type="entry name" value="PKD"/>
    <property type="match status" value="1"/>
</dbReference>
<feature type="chain" id="PRO_5014332377" evidence="8">
    <location>
        <begin position="23"/>
        <end position="571"/>
    </location>
</feature>
<dbReference type="AlphaFoldDB" id="A0A2J8I575"/>
<feature type="domain" description="PKD" evidence="9">
    <location>
        <begin position="419"/>
        <end position="507"/>
    </location>
</feature>
<dbReference type="SUPFAM" id="SSF54897">
    <property type="entry name" value="Protease propeptides/inhibitors"/>
    <property type="match status" value="1"/>
</dbReference>
<feature type="active site" description="Charge relay system" evidence="6">
    <location>
        <position position="133"/>
    </location>
</feature>
<dbReference type="Gene3D" id="2.60.40.10">
    <property type="entry name" value="Immunoglobulins"/>
    <property type="match status" value="1"/>
</dbReference>
<evidence type="ECO:0000313" key="10">
    <source>
        <dbReference type="EMBL" id="PNI05676.1"/>
    </source>
</evidence>
<dbReference type="OrthoDB" id="9790784at2"/>
<keyword evidence="2 6" id="KW-0645">Protease</keyword>
<dbReference type="Proteomes" id="UP000236449">
    <property type="component" value="Unassembled WGS sequence"/>
</dbReference>
<dbReference type="PRINTS" id="PR00723">
    <property type="entry name" value="SUBTILISIN"/>
</dbReference>
<evidence type="ECO:0000256" key="4">
    <source>
        <dbReference type="ARBA" id="ARBA00022801"/>
    </source>
</evidence>
<dbReference type="Pfam" id="PF18911">
    <property type="entry name" value="PKD_4"/>
    <property type="match status" value="1"/>
</dbReference>
<dbReference type="GO" id="GO:0046872">
    <property type="term" value="F:metal ion binding"/>
    <property type="evidence" value="ECO:0007669"/>
    <property type="project" value="UniProtKB-KW"/>
</dbReference>
<dbReference type="InterPro" id="IPR000209">
    <property type="entry name" value="Peptidase_S8/S53_dom"/>
</dbReference>
<comment type="caution">
    <text evidence="10">The sequence shown here is derived from an EMBL/GenBank/DDBJ whole genome shotgun (WGS) entry which is preliminary data.</text>
</comment>
<dbReference type="GO" id="GO:0005615">
    <property type="term" value="C:extracellular space"/>
    <property type="evidence" value="ECO:0007669"/>
    <property type="project" value="TreeGrafter"/>
</dbReference>
<evidence type="ECO:0000259" key="9">
    <source>
        <dbReference type="PROSITE" id="PS50093"/>
    </source>
</evidence>
<dbReference type="InterPro" id="IPR010259">
    <property type="entry name" value="S8pro/Inhibitor_I9"/>
</dbReference>
<organism evidence="10 11">
    <name type="scientific">Vibrio diazotrophicus</name>
    <dbReference type="NCBI Taxonomy" id="685"/>
    <lineage>
        <taxon>Bacteria</taxon>
        <taxon>Pseudomonadati</taxon>
        <taxon>Pseudomonadota</taxon>
        <taxon>Gammaproteobacteria</taxon>
        <taxon>Vibrionales</taxon>
        <taxon>Vibrionaceae</taxon>
        <taxon>Vibrio</taxon>
    </lineage>
</organism>
<dbReference type="PROSITE" id="PS00137">
    <property type="entry name" value="SUBTILASE_HIS"/>
    <property type="match status" value="1"/>
</dbReference>
<comment type="similarity">
    <text evidence="1 6 7">Belongs to the peptidase S8 family.</text>
</comment>
<feature type="active site" description="Charge relay system" evidence="6">
    <location>
        <position position="178"/>
    </location>
</feature>
<dbReference type="InterPro" id="IPR023827">
    <property type="entry name" value="Peptidase_S8_Asp-AS"/>
</dbReference>
<dbReference type="InterPro" id="IPR034202">
    <property type="entry name" value="Subtilisin_Carlsberg-like"/>
</dbReference>
<evidence type="ECO:0000256" key="8">
    <source>
        <dbReference type="SAM" id="SignalP"/>
    </source>
</evidence>
<dbReference type="CDD" id="cd00146">
    <property type="entry name" value="PKD"/>
    <property type="match status" value="1"/>
</dbReference>
<reference evidence="10 11" key="1">
    <citation type="submission" date="2018-01" db="EMBL/GenBank/DDBJ databases">
        <title>Draft genome sequences of six Vibrio diazotrophicus strains isolated from deep-sea sediments of the Baltic Sea.</title>
        <authorList>
            <person name="Castillo D."/>
            <person name="Vandieken V."/>
            <person name="Chiang O."/>
            <person name="Middelboe M."/>
        </authorList>
    </citation>
    <scope>NUCLEOTIDE SEQUENCE [LARGE SCALE GENOMIC DNA]</scope>
    <source>
        <strain evidence="10 11">60.27F</strain>
    </source>
</reference>
<dbReference type="PROSITE" id="PS51892">
    <property type="entry name" value="SUBTILASE"/>
    <property type="match status" value="1"/>
</dbReference>
<accession>A0A2J8I575</accession>
<keyword evidence="4 6" id="KW-0378">Hydrolase</keyword>
<gene>
    <name evidence="10" type="ORF">C1N32_06150</name>
</gene>
<protein>
    <submittedName>
        <fullName evidence="10">Peptidase S8/S53 subtilisin kexin sedolisin</fullName>
    </submittedName>
</protein>
<evidence type="ECO:0000256" key="6">
    <source>
        <dbReference type="PROSITE-ProRule" id="PRU01240"/>
    </source>
</evidence>
<proteinExistence type="inferred from homology"/>
<evidence type="ECO:0000256" key="2">
    <source>
        <dbReference type="ARBA" id="ARBA00022670"/>
    </source>
</evidence>
<dbReference type="InterPro" id="IPR050131">
    <property type="entry name" value="Peptidase_S8_subtilisin-like"/>
</dbReference>
<keyword evidence="8" id="KW-0732">Signal</keyword>
<dbReference type="PROSITE" id="PS00138">
    <property type="entry name" value="SUBTILASE_SER"/>
    <property type="match status" value="1"/>
</dbReference>
<dbReference type="InterPro" id="IPR037045">
    <property type="entry name" value="S8pro/Inhibitor_I9_sf"/>
</dbReference>
<feature type="signal peptide" evidence="8">
    <location>
        <begin position="1"/>
        <end position="22"/>
    </location>
</feature>
<dbReference type="Pfam" id="PF05922">
    <property type="entry name" value="Inhibitor_I9"/>
    <property type="match status" value="1"/>
</dbReference>
<dbReference type="InterPro" id="IPR022398">
    <property type="entry name" value="Peptidase_S8_His-AS"/>
</dbReference>
<dbReference type="PANTHER" id="PTHR43806">
    <property type="entry name" value="PEPTIDASE S8"/>
    <property type="match status" value="1"/>
</dbReference>
<sequence>MNIMRNVLLLMLTTFFISTSYAQNADVLNKYIVVLKPSTIPSVVASDIAQQANGRVGYIYENAIRGFSISIPEQALRGIRNNPNVLYVEQDLPITAFLQTFPTGVERIFANDVTLSINNTDDQHVDADVAVLDTGIDIDHPDLNVVGGANCLSYSGKSPWNRTYYCDETKGYDDDHYHGTHVAGTIGALDNDFGVVGVAPGVRLWAVKVLDSAGSGSLAGIIAGIDWVVKQGNIEVINMSLGGSGQSNAMDSSIKAAFEAGVFVVVASGNSNADSAGFTPANAPFAFTVSALADFDGLEGGYGSATCRSDEDDTLANFSNWGTPVDIAAPGVCITSTYPIEKGSYGTISGTSMASPHVAGAAALLASKENEPTQIENILITKGNSNWVDTSPDGVKEPLLDIQSAAFVPTLIDVNSSNENAPPAAQFNANCIDLTCTFDASASTDSDGTIVSYEWNFGDYSSGSGDIVVHVYGAYASYNVTLTVTDDKGAVDVYENTVNVSEPPAIVTESISMGKTWIARVSYSSGANISGTWSESGGSCTQTQCEIELAKKKASVVFTSDQNESVIIYKP</sequence>
<dbReference type="InterPro" id="IPR035986">
    <property type="entry name" value="PKD_dom_sf"/>
</dbReference>
<dbReference type="GO" id="GO:0006508">
    <property type="term" value="P:proteolysis"/>
    <property type="evidence" value="ECO:0007669"/>
    <property type="project" value="UniProtKB-KW"/>
</dbReference>
<dbReference type="InterPro" id="IPR013783">
    <property type="entry name" value="Ig-like_fold"/>
</dbReference>
<feature type="active site" description="Charge relay system" evidence="6">
    <location>
        <position position="352"/>
    </location>
</feature>
<dbReference type="PROSITE" id="PS00136">
    <property type="entry name" value="SUBTILASE_ASP"/>
    <property type="match status" value="1"/>
</dbReference>
<dbReference type="Gene3D" id="3.30.70.80">
    <property type="entry name" value="Peptidase S8 propeptide/proteinase inhibitor I9"/>
    <property type="match status" value="1"/>
</dbReference>
<keyword evidence="3" id="KW-0479">Metal-binding</keyword>
<dbReference type="GO" id="GO:0004252">
    <property type="term" value="F:serine-type endopeptidase activity"/>
    <property type="evidence" value="ECO:0007669"/>
    <property type="project" value="UniProtKB-UniRule"/>
</dbReference>
<dbReference type="SUPFAM" id="SSF52743">
    <property type="entry name" value="Subtilisin-like"/>
    <property type="match status" value="1"/>
</dbReference>
<dbReference type="Pfam" id="PF00082">
    <property type="entry name" value="Peptidase_S8"/>
    <property type="match status" value="1"/>
</dbReference>
<evidence type="ECO:0000256" key="5">
    <source>
        <dbReference type="ARBA" id="ARBA00022825"/>
    </source>
</evidence>
<name>A0A2J8I575_VIBDI</name>
<evidence type="ECO:0000313" key="11">
    <source>
        <dbReference type="Proteomes" id="UP000236449"/>
    </source>
</evidence>
<dbReference type="SMART" id="SM00089">
    <property type="entry name" value="PKD"/>
    <property type="match status" value="1"/>
</dbReference>
<dbReference type="InterPro" id="IPR036852">
    <property type="entry name" value="Peptidase_S8/S53_dom_sf"/>
</dbReference>
<evidence type="ECO:0000256" key="3">
    <source>
        <dbReference type="ARBA" id="ARBA00022723"/>
    </source>
</evidence>
<dbReference type="CDD" id="cd07477">
    <property type="entry name" value="Peptidases_S8_Subtilisin_subset"/>
    <property type="match status" value="1"/>
</dbReference>
<dbReference type="InterPro" id="IPR023828">
    <property type="entry name" value="Peptidase_S8_Ser-AS"/>
</dbReference>
<dbReference type="SUPFAM" id="SSF49299">
    <property type="entry name" value="PKD domain"/>
    <property type="match status" value="1"/>
</dbReference>
<dbReference type="EMBL" id="POSK01000003">
    <property type="protein sequence ID" value="PNI05676.1"/>
    <property type="molecule type" value="Genomic_DNA"/>
</dbReference>
<dbReference type="PANTHER" id="PTHR43806:SF11">
    <property type="entry name" value="CEREVISIN-RELATED"/>
    <property type="match status" value="1"/>
</dbReference>
<evidence type="ECO:0000256" key="7">
    <source>
        <dbReference type="RuleBase" id="RU003355"/>
    </source>
</evidence>
<keyword evidence="5 6" id="KW-0720">Serine protease</keyword>
<dbReference type="InterPro" id="IPR022409">
    <property type="entry name" value="PKD/Chitinase_dom"/>
</dbReference>
<evidence type="ECO:0000256" key="1">
    <source>
        <dbReference type="ARBA" id="ARBA00011073"/>
    </source>
</evidence>